<comment type="caution">
    <text evidence="2">The sequence shown here is derived from an EMBL/GenBank/DDBJ whole genome shotgun (WGS) entry which is preliminary data.</text>
</comment>
<evidence type="ECO:0000256" key="1">
    <source>
        <dbReference type="SAM" id="Phobius"/>
    </source>
</evidence>
<dbReference type="EMBL" id="MTCZ01000003">
    <property type="protein sequence ID" value="OWP85282.1"/>
    <property type="molecule type" value="Genomic_DNA"/>
</dbReference>
<sequence length="100" mass="11177">MRKGLKIFVGVVAFFVMLSFFFGGGIEKEAERQMNEIENTVALDAEKQYEIAKKSGTSMDAYVQAGMVCAAYLQANDEVNYKKWKAIEKEEAKNAGIPIQ</sequence>
<proteinExistence type="predicted"/>
<dbReference type="RefSeq" id="WP_088390070.1">
    <property type="nucleotide sequence ID" value="NZ_MTCZ01000003.1"/>
</dbReference>
<reference evidence="2 3" key="1">
    <citation type="journal article" date="2017" name="Infect. Genet. Evol.">
        <title>Comparative genome analysis of fish pathogen Flavobacterium columnare reveals extensive sequence diversity within the species.</title>
        <authorList>
            <person name="Kayansamruaj P."/>
            <person name="Dong H.T."/>
            <person name="Hirono I."/>
            <person name="Kondo H."/>
            <person name="Senapin S."/>
            <person name="Rodkhum C."/>
        </authorList>
    </citation>
    <scope>NUCLEOTIDE SEQUENCE [LARGE SCALE GENOMIC DNA]</scope>
    <source>
        <strain evidence="2 3">1215</strain>
    </source>
</reference>
<keyword evidence="1" id="KW-0472">Membrane</keyword>
<feature type="transmembrane region" description="Helical" evidence="1">
    <location>
        <begin position="7"/>
        <end position="26"/>
    </location>
</feature>
<keyword evidence="1" id="KW-1133">Transmembrane helix</keyword>
<gene>
    <name evidence="2" type="ORF">BWK59_00655</name>
</gene>
<accession>A0A246GLH9</accession>
<organism evidence="2 3">
    <name type="scientific">Flavobacterium davisii</name>
    <dbReference type="NCBI Taxonomy" id="2906077"/>
    <lineage>
        <taxon>Bacteria</taxon>
        <taxon>Pseudomonadati</taxon>
        <taxon>Bacteroidota</taxon>
        <taxon>Flavobacteriia</taxon>
        <taxon>Flavobacteriales</taxon>
        <taxon>Flavobacteriaceae</taxon>
        <taxon>Flavobacterium</taxon>
    </lineage>
</organism>
<evidence type="ECO:0000313" key="3">
    <source>
        <dbReference type="Proteomes" id="UP000197768"/>
    </source>
</evidence>
<keyword evidence="1" id="KW-0812">Transmembrane</keyword>
<name>A0A246GLH9_9FLAO</name>
<evidence type="ECO:0000313" key="2">
    <source>
        <dbReference type="EMBL" id="OWP85282.1"/>
    </source>
</evidence>
<protein>
    <submittedName>
        <fullName evidence="2">Uncharacterized protein</fullName>
    </submittedName>
</protein>
<dbReference type="Proteomes" id="UP000197768">
    <property type="component" value="Unassembled WGS sequence"/>
</dbReference>
<dbReference type="AlphaFoldDB" id="A0A246GLH9"/>